<reference evidence="3" key="1">
    <citation type="journal article" date="2019" name="Int. J. Syst. Evol. Microbiol.">
        <title>The Global Catalogue of Microorganisms (GCM) 10K type strain sequencing project: providing services to taxonomists for standard genome sequencing and annotation.</title>
        <authorList>
            <consortium name="The Broad Institute Genomics Platform"/>
            <consortium name="The Broad Institute Genome Sequencing Center for Infectious Disease"/>
            <person name="Wu L."/>
            <person name="Ma J."/>
        </authorList>
    </citation>
    <scope>NUCLEOTIDE SEQUENCE [LARGE SCALE GENOMIC DNA]</scope>
    <source>
        <strain evidence="3">KCTC 52274</strain>
    </source>
</reference>
<accession>A0ABW5LIG3</accession>
<dbReference type="RefSeq" id="WP_378294217.1">
    <property type="nucleotide sequence ID" value="NZ_JBHULE010000019.1"/>
</dbReference>
<keyword evidence="1" id="KW-0812">Transmembrane</keyword>
<feature type="transmembrane region" description="Helical" evidence="1">
    <location>
        <begin position="82"/>
        <end position="99"/>
    </location>
</feature>
<feature type="transmembrane region" description="Helical" evidence="1">
    <location>
        <begin position="146"/>
        <end position="165"/>
    </location>
</feature>
<evidence type="ECO:0000313" key="2">
    <source>
        <dbReference type="EMBL" id="MFD2564385.1"/>
    </source>
</evidence>
<evidence type="ECO:0000313" key="3">
    <source>
        <dbReference type="Proteomes" id="UP001597319"/>
    </source>
</evidence>
<feature type="transmembrane region" description="Helical" evidence="1">
    <location>
        <begin position="12"/>
        <end position="30"/>
    </location>
</feature>
<dbReference type="Pfam" id="PF06197">
    <property type="entry name" value="DUF998"/>
    <property type="match status" value="1"/>
</dbReference>
<evidence type="ECO:0000256" key="1">
    <source>
        <dbReference type="SAM" id="Phobius"/>
    </source>
</evidence>
<proteinExistence type="predicted"/>
<keyword evidence="1" id="KW-0472">Membrane</keyword>
<dbReference type="Proteomes" id="UP001597319">
    <property type="component" value="Unassembled WGS sequence"/>
</dbReference>
<keyword evidence="3" id="KW-1185">Reference proteome</keyword>
<sequence length="209" mass="24645">MSAKILEKSRVLFWVVYITMILTAFILPFFSDPEYVISKNTLSELGAQNTPNNWIMNFVFILLALVTFINGYKVLGEHRIQIFVLLIFCISFLLTGIFMHAPINRRVIYDSFQNEMHSVFSTITGISFCTYCLVVSFITRWKHQKLIALSVGVIALLLSYFMFIHSDYRGLYQRGIFIMAFGWILYSFKFYEYVFTKKEYFQLINRNQK</sequence>
<dbReference type="EMBL" id="JBHULE010000019">
    <property type="protein sequence ID" value="MFD2564385.1"/>
    <property type="molecule type" value="Genomic_DNA"/>
</dbReference>
<protein>
    <submittedName>
        <fullName evidence="2">DUF998 domain-containing protein</fullName>
    </submittedName>
</protein>
<feature type="transmembrane region" description="Helical" evidence="1">
    <location>
        <begin position="119"/>
        <end position="139"/>
    </location>
</feature>
<dbReference type="InterPro" id="IPR009339">
    <property type="entry name" value="DUF998"/>
</dbReference>
<feature type="transmembrane region" description="Helical" evidence="1">
    <location>
        <begin position="54"/>
        <end position="75"/>
    </location>
</feature>
<gene>
    <name evidence="2" type="ORF">ACFSR1_17015</name>
</gene>
<keyword evidence="1" id="KW-1133">Transmembrane helix</keyword>
<feature type="transmembrane region" description="Helical" evidence="1">
    <location>
        <begin position="171"/>
        <end position="188"/>
    </location>
</feature>
<organism evidence="2 3">
    <name type="scientific">Aquimarina rubra</name>
    <dbReference type="NCBI Taxonomy" id="1920033"/>
    <lineage>
        <taxon>Bacteria</taxon>
        <taxon>Pseudomonadati</taxon>
        <taxon>Bacteroidota</taxon>
        <taxon>Flavobacteriia</taxon>
        <taxon>Flavobacteriales</taxon>
        <taxon>Flavobacteriaceae</taxon>
        <taxon>Aquimarina</taxon>
    </lineage>
</organism>
<name>A0ABW5LIG3_9FLAO</name>
<comment type="caution">
    <text evidence="2">The sequence shown here is derived from an EMBL/GenBank/DDBJ whole genome shotgun (WGS) entry which is preliminary data.</text>
</comment>